<feature type="domain" description="Core Histone H2A/H2B/H3" evidence="9">
    <location>
        <begin position="42"/>
        <end position="117"/>
    </location>
</feature>
<proteinExistence type="inferred from homology"/>
<comment type="similarity">
    <text evidence="7">Belongs to the NFYC/HAP5 subunit family.</text>
</comment>
<sequence length="202" mass="21979">MENNNNNNGDNMSNGNHHPPPSYSQLPPMASSNPQLRNYWIEQMETVSDFKNRQLPLTRIKKIMKADPDVHMVSAEAPILFAKACEMFIVDLTMRSWLNAEENKRHTLQKSDISNAVASSFTYDFLLDVVPKDDGIATADPGFVAMPHPDGGGVPQYYYPPAVVMGTPVAGSGMYAPPQAWPAPAGDGEDEGEDNEGNGGGN</sequence>
<dbReference type="GO" id="GO:0005634">
    <property type="term" value="C:nucleus"/>
    <property type="evidence" value="ECO:0007669"/>
    <property type="project" value="UniProtKB-SubCell"/>
</dbReference>
<keyword evidence="3" id="KW-0238">DNA-binding</keyword>
<evidence type="ECO:0000313" key="11">
    <source>
        <dbReference type="Proteomes" id="UP000694240"/>
    </source>
</evidence>
<feature type="region of interest" description="Disordered" evidence="8">
    <location>
        <begin position="1"/>
        <end position="29"/>
    </location>
</feature>
<keyword evidence="4" id="KW-0010">Activator</keyword>
<comment type="subcellular location">
    <subcellularLocation>
        <location evidence="1">Nucleus</location>
    </subcellularLocation>
</comment>
<name>A0A8T1XHS0_9BRAS</name>
<keyword evidence="11" id="KW-1185">Reference proteome</keyword>
<evidence type="ECO:0000256" key="7">
    <source>
        <dbReference type="ARBA" id="ARBA00038129"/>
    </source>
</evidence>
<reference evidence="10 11" key="1">
    <citation type="submission" date="2020-12" db="EMBL/GenBank/DDBJ databases">
        <title>Concerted genomic and epigenomic changes stabilize Arabidopsis allopolyploids.</title>
        <authorList>
            <person name="Chen Z."/>
        </authorList>
    </citation>
    <scope>NUCLEOTIDE SEQUENCE [LARGE SCALE GENOMIC DNA]</scope>
    <source>
        <strain evidence="10">Allo738</strain>
        <tissue evidence="10">Leaf</tissue>
    </source>
</reference>
<evidence type="ECO:0000256" key="3">
    <source>
        <dbReference type="ARBA" id="ARBA00023125"/>
    </source>
</evidence>
<accession>A0A8T1XHS0</accession>
<evidence type="ECO:0000313" key="10">
    <source>
        <dbReference type="EMBL" id="KAG7533712.1"/>
    </source>
</evidence>
<dbReference type="AlphaFoldDB" id="A0A8T1XHS0"/>
<keyword evidence="5" id="KW-0804">Transcription</keyword>
<evidence type="ECO:0000256" key="5">
    <source>
        <dbReference type="ARBA" id="ARBA00023163"/>
    </source>
</evidence>
<feature type="region of interest" description="Disordered" evidence="8">
    <location>
        <begin position="175"/>
        <end position="202"/>
    </location>
</feature>
<comment type="caution">
    <text evidence="10">The sequence shown here is derived from an EMBL/GenBank/DDBJ whole genome shotgun (WGS) entry which is preliminary data.</text>
</comment>
<evidence type="ECO:0000256" key="2">
    <source>
        <dbReference type="ARBA" id="ARBA00023015"/>
    </source>
</evidence>
<dbReference type="Proteomes" id="UP000694240">
    <property type="component" value="Chromosome 13"/>
</dbReference>
<dbReference type="CDD" id="cd22908">
    <property type="entry name" value="HFD_NFYC-like"/>
    <property type="match status" value="1"/>
</dbReference>
<evidence type="ECO:0000256" key="4">
    <source>
        <dbReference type="ARBA" id="ARBA00023159"/>
    </source>
</evidence>
<feature type="compositionally biased region" description="Low complexity" evidence="8">
    <location>
        <begin position="1"/>
        <end position="16"/>
    </location>
</feature>
<dbReference type="FunFam" id="1.10.20.10:FF:000006">
    <property type="entry name" value="Nuclear transcription factor Y subunit gamma"/>
    <property type="match status" value="1"/>
</dbReference>
<dbReference type="Pfam" id="PF00125">
    <property type="entry name" value="Histone"/>
    <property type="match status" value="1"/>
</dbReference>
<dbReference type="GO" id="GO:0000981">
    <property type="term" value="F:DNA-binding transcription factor activity, RNA polymerase II-specific"/>
    <property type="evidence" value="ECO:0007669"/>
    <property type="project" value="TreeGrafter"/>
</dbReference>
<dbReference type="PANTHER" id="PTHR10252:SF39">
    <property type="entry name" value="NUCLEAR TRANSCRIPTION FACTOR Y SUBUNIT C-6"/>
    <property type="match status" value="1"/>
</dbReference>
<dbReference type="EMBL" id="JAEFBK010000013">
    <property type="protein sequence ID" value="KAG7533712.1"/>
    <property type="molecule type" value="Genomic_DNA"/>
</dbReference>
<keyword evidence="6" id="KW-0539">Nucleus</keyword>
<dbReference type="InterPro" id="IPR007125">
    <property type="entry name" value="H2A/H2B/H3"/>
</dbReference>
<evidence type="ECO:0000259" key="9">
    <source>
        <dbReference type="Pfam" id="PF00125"/>
    </source>
</evidence>
<evidence type="ECO:0000256" key="1">
    <source>
        <dbReference type="ARBA" id="ARBA00004123"/>
    </source>
</evidence>
<gene>
    <name evidence="10" type="ORF">ISN45_Aa08g013210</name>
</gene>
<dbReference type="PANTHER" id="PTHR10252">
    <property type="entry name" value="HISTONE-LIKE TRANSCRIPTION FACTOR CCAAT-RELATED"/>
    <property type="match status" value="1"/>
</dbReference>
<organism evidence="10 11">
    <name type="scientific">Arabidopsis thaliana x Arabidopsis arenosa</name>
    <dbReference type="NCBI Taxonomy" id="1240361"/>
    <lineage>
        <taxon>Eukaryota</taxon>
        <taxon>Viridiplantae</taxon>
        <taxon>Streptophyta</taxon>
        <taxon>Embryophyta</taxon>
        <taxon>Tracheophyta</taxon>
        <taxon>Spermatophyta</taxon>
        <taxon>Magnoliopsida</taxon>
        <taxon>eudicotyledons</taxon>
        <taxon>Gunneridae</taxon>
        <taxon>Pentapetalae</taxon>
        <taxon>rosids</taxon>
        <taxon>malvids</taxon>
        <taxon>Brassicales</taxon>
        <taxon>Brassicaceae</taxon>
        <taxon>Camelineae</taxon>
        <taxon>Arabidopsis</taxon>
    </lineage>
</organism>
<evidence type="ECO:0000256" key="8">
    <source>
        <dbReference type="SAM" id="MobiDB-lite"/>
    </source>
</evidence>
<dbReference type="GO" id="GO:0000978">
    <property type="term" value="F:RNA polymerase II cis-regulatory region sequence-specific DNA binding"/>
    <property type="evidence" value="ECO:0007669"/>
    <property type="project" value="TreeGrafter"/>
</dbReference>
<protein>
    <submittedName>
        <fullName evidence="10">Histone-fold</fullName>
    </submittedName>
</protein>
<dbReference type="InterPro" id="IPR050568">
    <property type="entry name" value="Transcr_DNA_Rep_Reg"/>
</dbReference>
<evidence type="ECO:0000256" key="6">
    <source>
        <dbReference type="ARBA" id="ARBA00023242"/>
    </source>
</evidence>
<feature type="compositionally biased region" description="Acidic residues" evidence="8">
    <location>
        <begin position="187"/>
        <end position="196"/>
    </location>
</feature>
<keyword evidence="2" id="KW-0805">Transcription regulation</keyword>